<dbReference type="Pfam" id="PF25164">
    <property type="entry name" value="CoiA_N"/>
    <property type="match status" value="1"/>
</dbReference>
<sequence>MSIKLAVALEDNKVFRHISERIDHSKSYTCPICSAVVQSKKGQERQHHFAHAPGSNCSANEETILHFNAKHYLAYCIKNKIDIVFNTPLEVIPPKLKNIFSSLGMKEYPLSLISLASFYKSRGTRVEKGIGPYIADVIMLLHEKNIMKDASETGFVFEIFVTHEMEQEKQKWFIDHNVNFLELVPKSVDDNTFVFLVQRLCIPDYFSDLQTKFIQSSTDTFHREISEIVSKNIQIEEVQKVEKALKLKAWDWVVDHILYKDDLRAWVPDEIQDEMKSITVKPLWDHEIRKVKMFGANYKKVREHRMVFALDDSNREFLILNEKILLAELLKVLSVAYPAEMIIGKSLQGKEGVIGFRQKPSRTRTSKYK</sequence>
<name>A0A2Z2KN01_9BACL</name>
<keyword evidence="3" id="KW-1185">Reference proteome</keyword>
<dbReference type="EMBL" id="CP021780">
    <property type="protein sequence ID" value="ASA24950.1"/>
    <property type="molecule type" value="Genomic_DNA"/>
</dbReference>
<dbReference type="OrthoDB" id="3784230at2"/>
<evidence type="ECO:0000313" key="2">
    <source>
        <dbReference type="EMBL" id="ASA24950.1"/>
    </source>
</evidence>
<protein>
    <recommendedName>
        <fullName evidence="1">Competence protein CoiA-like N-terminal domain-containing protein</fullName>
    </recommendedName>
</protein>
<reference evidence="2 3" key="1">
    <citation type="submission" date="2017-06" db="EMBL/GenBank/DDBJ databases">
        <title>Complete genome sequence of Paenibacillus donghaensis KCTC 13049T isolated from East Sea sediment, South Korea.</title>
        <authorList>
            <person name="Jung B.K."/>
            <person name="Hong S.-J."/>
            <person name="Shin J.-H."/>
        </authorList>
    </citation>
    <scope>NUCLEOTIDE SEQUENCE [LARGE SCALE GENOMIC DNA]</scope>
    <source>
        <strain evidence="2 3">KCTC 13049</strain>
    </source>
</reference>
<accession>A0A2Z2KN01</accession>
<evidence type="ECO:0000259" key="1">
    <source>
        <dbReference type="Pfam" id="PF25164"/>
    </source>
</evidence>
<dbReference type="AlphaFoldDB" id="A0A2Z2KN01"/>
<dbReference type="InterPro" id="IPR057253">
    <property type="entry name" value="CoiA-like_N"/>
</dbReference>
<evidence type="ECO:0000313" key="3">
    <source>
        <dbReference type="Proteomes" id="UP000249890"/>
    </source>
</evidence>
<proteinExistence type="predicted"/>
<dbReference type="KEGG" id="pdh:B9T62_31865"/>
<gene>
    <name evidence="2" type="ORF">B9T62_31865</name>
</gene>
<feature type="domain" description="Competence protein CoiA-like N-terminal" evidence="1">
    <location>
        <begin position="21"/>
        <end position="59"/>
    </location>
</feature>
<dbReference type="Proteomes" id="UP000249890">
    <property type="component" value="Chromosome"/>
</dbReference>
<dbReference type="RefSeq" id="WP_087918919.1">
    <property type="nucleotide sequence ID" value="NZ_CP021780.1"/>
</dbReference>
<organism evidence="2 3">
    <name type="scientific">Paenibacillus donghaensis</name>
    <dbReference type="NCBI Taxonomy" id="414771"/>
    <lineage>
        <taxon>Bacteria</taxon>
        <taxon>Bacillati</taxon>
        <taxon>Bacillota</taxon>
        <taxon>Bacilli</taxon>
        <taxon>Bacillales</taxon>
        <taxon>Paenibacillaceae</taxon>
        <taxon>Paenibacillus</taxon>
    </lineage>
</organism>